<dbReference type="InterPro" id="IPR002716">
    <property type="entry name" value="PIN_dom"/>
</dbReference>
<reference evidence="3 4" key="1">
    <citation type="submission" date="2016-03" db="EMBL/GenBank/DDBJ databases">
        <title>Complete genome sequence of Thermococcus gorgonarius.</title>
        <authorList>
            <person name="Oger P.M."/>
        </authorList>
    </citation>
    <scope>NUCLEOTIDE SEQUENCE [LARGE SCALE GENOMIC DNA]</scope>
    <source>
        <strain evidence="3 4">W-12</strain>
    </source>
</reference>
<evidence type="ECO:0000259" key="2">
    <source>
        <dbReference type="SMART" id="SM00670"/>
    </source>
</evidence>
<organism evidence="3 4">
    <name type="scientific">Thermococcus gorgonarius</name>
    <dbReference type="NCBI Taxonomy" id="71997"/>
    <lineage>
        <taxon>Archaea</taxon>
        <taxon>Methanobacteriati</taxon>
        <taxon>Methanobacteriota</taxon>
        <taxon>Thermococci</taxon>
        <taxon>Thermococcales</taxon>
        <taxon>Thermococcaceae</taxon>
        <taxon>Thermococcus</taxon>
    </lineage>
</organism>
<keyword evidence="1" id="KW-0460">Magnesium</keyword>
<gene>
    <name evidence="3" type="ORF">A3K92_06690</name>
</gene>
<evidence type="ECO:0000313" key="3">
    <source>
        <dbReference type="EMBL" id="ASJ01191.1"/>
    </source>
</evidence>
<name>A0A2Z2MFF9_THEGO</name>
<sequence>MKVVIDTSVIVNLFSGFYPDRTEIAKRVAKLAEKGLAELYAPIFGEIEFISVMRRFLEEEETREAHEIYLSLLSGLVEEELIISRLRELAFKTAHRVPDLYFIAAAEFIGAILITNDRKMADLAKSLGLKAFYLVEESDEFFKALGVSS</sequence>
<evidence type="ECO:0000313" key="4">
    <source>
        <dbReference type="Proteomes" id="UP000250134"/>
    </source>
</evidence>
<dbReference type="InterPro" id="IPR029060">
    <property type="entry name" value="PIN-like_dom_sf"/>
</dbReference>
<dbReference type="KEGG" id="tgg:A3K92_06690"/>
<dbReference type="Pfam" id="PF01850">
    <property type="entry name" value="PIN"/>
    <property type="match status" value="1"/>
</dbReference>
<dbReference type="SMART" id="SM00670">
    <property type="entry name" value="PINc"/>
    <property type="match status" value="1"/>
</dbReference>
<proteinExistence type="predicted"/>
<dbReference type="AlphaFoldDB" id="A0A2Z2MFF9"/>
<dbReference type="OrthoDB" id="99382at2157"/>
<dbReference type="Gene3D" id="3.40.50.1010">
    <property type="entry name" value="5'-nuclease"/>
    <property type="match status" value="1"/>
</dbReference>
<dbReference type="Proteomes" id="UP000250134">
    <property type="component" value="Chromosome"/>
</dbReference>
<dbReference type="PANTHER" id="PTHR35901">
    <property type="entry name" value="RIBONUCLEASE VAPC3"/>
    <property type="match status" value="1"/>
</dbReference>
<keyword evidence="4" id="KW-1185">Reference proteome</keyword>
<evidence type="ECO:0000256" key="1">
    <source>
        <dbReference type="ARBA" id="ARBA00022842"/>
    </source>
</evidence>
<dbReference type="GeneID" id="33332225"/>
<dbReference type="RefSeq" id="WP_088885531.1">
    <property type="nucleotide sequence ID" value="NZ_CP014855.1"/>
</dbReference>
<dbReference type="PANTHER" id="PTHR35901:SF1">
    <property type="entry name" value="EXONUCLEASE VAPC9"/>
    <property type="match status" value="1"/>
</dbReference>
<dbReference type="EMBL" id="CP014855">
    <property type="protein sequence ID" value="ASJ01191.1"/>
    <property type="molecule type" value="Genomic_DNA"/>
</dbReference>
<dbReference type="InterPro" id="IPR044153">
    <property type="entry name" value="PIN_Pae0151-like"/>
</dbReference>
<dbReference type="SUPFAM" id="SSF88723">
    <property type="entry name" value="PIN domain-like"/>
    <property type="match status" value="1"/>
</dbReference>
<protein>
    <submittedName>
        <fullName evidence="3">Nucleotide-binding protein</fullName>
    </submittedName>
</protein>
<accession>A0A2Z2MFF9</accession>
<feature type="domain" description="PIN" evidence="2">
    <location>
        <begin position="1"/>
        <end position="122"/>
    </location>
</feature>
<dbReference type="CDD" id="cd09873">
    <property type="entry name" value="PIN_Pae0151-like"/>
    <property type="match status" value="1"/>
</dbReference>
<dbReference type="InterPro" id="IPR051619">
    <property type="entry name" value="TypeII_TA_RNase_PINc/VapC"/>
</dbReference>